<keyword evidence="2" id="KW-1185">Reference proteome</keyword>
<dbReference type="EMBL" id="DS989850">
    <property type="protein sequence ID" value="EDX75073.1"/>
    <property type="molecule type" value="Genomic_DNA"/>
</dbReference>
<evidence type="ECO:0000313" key="2">
    <source>
        <dbReference type="Proteomes" id="UP000003835"/>
    </source>
</evidence>
<dbReference type="AlphaFoldDB" id="B4VS05"/>
<dbReference type="RefSeq" id="WP_006101348.1">
    <property type="nucleotide sequence ID" value="NZ_DS989850.1"/>
</dbReference>
<name>B4VS05_9CYAN</name>
<gene>
    <name evidence="1" type="ORF">MC7420_2077</name>
</gene>
<evidence type="ECO:0000313" key="1">
    <source>
        <dbReference type="EMBL" id="EDX75073.1"/>
    </source>
</evidence>
<dbReference type="eggNOG" id="ENOG50334I8">
    <property type="taxonomic scope" value="Bacteria"/>
</dbReference>
<dbReference type="HOGENOM" id="CLU_176264_1_0_3"/>
<dbReference type="Proteomes" id="UP000003835">
    <property type="component" value="Unassembled WGS sequence"/>
</dbReference>
<organism evidence="1 2">
    <name type="scientific">Coleofasciculus chthonoplastes PCC 7420</name>
    <dbReference type="NCBI Taxonomy" id="118168"/>
    <lineage>
        <taxon>Bacteria</taxon>
        <taxon>Bacillati</taxon>
        <taxon>Cyanobacteriota</taxon>
        <taxon>Cyanophyceae</taxon>
        <taxon>Coleofasciculales</taxon>
        <taxon>Coleofasciculaceae</taxon>
        <taxon>Coleofasciculus</taxon>
    </lineage>
</organism>
<accession>B4VS05</accession>
<dbReference type="STRING" id="118168.MC7420_2077"/>
<protein>
    <submittedName>
        <fullName evidence="1">Uncharacterized protein</fullName>
    </submittedName>
</protein>
<sequence length="93" mass="10465">MQSQDSFTQITLHYINGETESFDIPMTPEAFSEQLADFLSQPWLTLHLFDQTVIILTSQIVKVEATPQLTQLEGDGVFFDCQRVTALSRGAKV</sequence>
<reference evidence="1 2" key="1">
    <citation type="submission" date="2008-07" db="EMBL/GenBank/DDBJ databases">
        <authorList>
            <person name="Tandeau de Marsac N."/>
            <person name="Ferriera S."/>
            <person name="Johnson J."/>
            <person name="Kravitz S."/>
            <person name="Beeson K."/>
            <person name="Sutton G."/>
            <person name="Rogers Y.-H."/>
            <person name="Friedman R."/>
            <person name="Frazier M."/>
            <person name="Venter J.C."/>
        </authorList>
    </citation>
    <scope>NUCLEOTIDE SEQUENCE [LARGE SCALE GENOMIC DNA]</scope>
    <source>
        <strain evidence="1 2">PCC 7420</strain>
    </source>
</reference>
<dbReference type="OrthoDB" id="466926at2"/>
<proteinExistence type="predicted"/>